<reference evidence="1 2" key="1">
    <citation type="submission" date="2016-03" db="EMBL/GenBank/DDBJ databases">
        <title>Whole genome sequencing of Grifola frondosa 9006-11.</title>
        <authorList>
            <person name="Min B."/>
            <person name="Park H."/>
            <person name="Kim J.-G."/>
            <person name="Cho H."/>
            <person name="Oh Y.-L."/>
            <person name="Kong W.-S."/>
            <person name="Choi I.-G."/>
        </authorList>
    </citation>
    <scope>NUCLEOTIDE SEQUENCE [LARGE SCALE GENOMIC DNA]</scope>
    <source>
        <strain evidence="1 2">9006-11</strain>
    </source>
</reference>
<keyword evidence="2" id="KW-1185">Reference proteome</keyword>
<dbReference type="Proteomes" id="UP000092993">
    <property type="component" value="Unassembled WGS sequence"/>
</dbReference>
<dbReference type="AlphaFoldDB" id="A0A1C7M635"/>
<comment type="caution">
    <text evidence="1">The sequence shown here is derived from an EMBL/GenBank/DDBJ whole genome shotgun (WGS) entry which is preliminary data.</text>
</comment>
<protein>
    <submittedName>
        <fullName evidence="1">Uncharacterized protein</fullName>
    </submittedName>
</protein>
<name>A0A1C7M635_GRIFR</name>
<organism evidence="1 2">
    <name type="scientific">Grifola frondosa</name>
    <name type="common">Maitake</name>
    <name type="synonym">Polyporus frondosus</name>
    <dbReference type="NCBI Taxonomy" id="5627"/>
    <lineage>
        <taxon>Eukaryota</taxon>
        <taxon>Fungi</taxon>
        <taxon>Dikarya</taxon>
        <taxon>Basidiomycota</taxon>
        <taxon>Agaricomycotina</taxon>
        <taxon>Agaricomycetes</taxon>
        <taxon>Polyporales</taxon>
        <taxon>Grifolaceae</taxon>
        <taxon>Grifola</taxon>
    </lineage>
</organism>
<gene>
    <name evidence="1" type="ORF">A0H81_07442</name>
</gene>
<evidence type="ECO:0000313" key="2">
    <source>
        <dbReference type="Proteomes" id="UP000092993"/>
    </source>
</evidence>
<accession>A0A1C7M635</accession>
<evidence type="ECO:0000313" key="1">
    <source>
        <dbReference type="EMBL" id="OBZ72238.1"/>
    </source>
</evidence>
<proteinExistence type="predicted"/>
<sequence length="115" mass="13405">MRVKNDIPLLSIASRGWSVRAAWKWFSRRMPGSRARNTFIDGIVKFMVTMNPIPRERRHVRYRPYQVKGLQVSRRNSKDICSATLIKGNYWEQSLASTIRTNIIKHVADAKSQCK</sequence>
<dbReference type="EMBL" id="LUGG01000009">
    <property type="protein sequence ID" value="OBZ72238.1"/>
    <property type="molecule type" value="Genomic_DNA"/>
</dbReference>